<gene>
    <name evidence="3" type="ORF">EJ02DRAFT_423049</name>
</gene>
<evidence type="ECO:0000313" key="4">
    <source>
        <dbReference type="Proteomes" id="UP000800038"/>
    </source>
</evidence>
<feature type="domain" description="XPG-I" evidence="2">
    <location>
        <begin position="120"/>
        <end position="196"/>
    </location>
</feature>
<feature type="compositionally biased region" description="Polar residues" evidence="1">
    <location>
        <begin position="479"/>
        <end position="490"/>
    </location>
</feature>
<feature type="compositionally biased region" description="Basic and acidic residues" evidence="1">
    <location>
        <begin position="455"/>
        <end position="464"/>
    </location>
</feature>
<dbReference type="InterPro" id="IPR003903">
    <property type="entry name" value="UIM_dom"/>
</dbReference>
<dbReference type="PANTHER" id="PTHR11081">
    <property type="entry name" value="FLAP ENDONUCLEASE FAMILY MEMBER"/>
    <property type="match status" value="1"/>
</dbReference>
<dbReference type="InterPro" id="IPR006086">
    <property type="entry name" value="XPG-I_dom"/>
</dbReference>
<dbReference type="Gene3D" id="1.10.150.20">
    <property type="entry name" value="5' to 3' exonuclease, C-terminal subdomain"/>
    <property type="match status" value="1"/>
</dbReference>
<dbReference type="Proteomes" id="UP000800038">
    <property type="component" value="Unassembled WGS sequence"/>
</dbReference>
<dbReference type="AlphaFoldDB" id="A0A6A5SMW0"/>
<dbReference type="GO" id="GO:0017108">
    <property type="term" value="F:5'-flap endonuclease activity"/>
    <property type="evidence" value="ECO:0007669"/>
    <property type="project" value="TreeGrafter"/>
</dbReference>
<dbReference type="PRINTS" id="PR00853">
    <property type="entry name" value="XPGRADSUPER"/>
</dbReference>
<dbReference type="OrthoDB" id="2959108at2759"/>
<dbReference type="InterPro" id="IPR029060">
    <property type="entry name" value="PIN-like_dom_sf"/>
</dbReference>
<dbReference type="Gene3D" id="3.40.50.1010">
    <property type="entry name" value="5'-nuclease"/>
    <property type="match status" value="2"/>
</dbReference>
<dbReference type="GO" id="GO:0006281">
    <property type="term" value="P:DNA repair"/>
    <property type="evidence" value="ECO:0007669"/>
    <property type="project" value="UniProtKB-ARBA"/>
</dbReference>
<dbReference type="InterPro" id="IPR006084">
    <property type="entry name" value="XPG/Rad2"/>
</dbReference>
<reference evidence="3" key="1">
    <citation type="journal article" date="2020" name="Stud. Mycol.">
        <title>101 Dothideomycetes genomes: a test case for predicting lifestyles and emergence of pathogens.</title>
        <authorList>
            <person name="Haridas S."/>
            <person name="Albert R."/>
            <person name="Binder M."/>
            <person name="Bloem J."/>
            <person name="Labutti K."/>
            <person name="Salamov A."/>
            <person name="Andreopoulos B."/>
            <person name="Baker S."/>
            <person name="Barry K."/>
            <person name="Bills G."/>
            <person name="Bluhm B."/>
            <person name="Cannon C."/>
            <person name="Castanera R."/>
            <person name="Culley D."/>
            <person name="Daum C."/>
            <person name="Ezra D."/>
            <person name="Gonzalez J."/>
            <person name="Henrissat B."/>
            <person name="Kuo A."/>
            <person name="Liang C."/>
            <person name="Lipzen A."/>
            <person name="Lutzoni F."/>
            <person name="Magnuson J."/>
            <person name="Mondo S."/>
            <person name="Nolan M."/>
            <person name="Ohm R."/>
            <person name="Pangilinan J."/>
            <person name="Park H.-J."/>
            <person name="Ramirez L."/>
            <person name="Alfaro M."/>
            <person name="Sun H."/>
            <person name="Tritt A."/>
            <person name="Yoshinaga Y."/>
            <person name="Zwiers L.-H."/>
            <person name="Turgeon B."/>
            <person name="Goodwin S."/>
            <person name="Spatafora J."/>
            <person name="Crous P."/>
            <person name="Grigoriev I."/>
        </authorList>
    </citation>
    <scope>NUCLEOTIDE SEQUENCE</scope>
    <source>
        <strain evidence="3">CBS 161.51</strain>
    </source>
</reference>
<protein>
    <submittedName>
        <fullName evidence="3">PIN domain-like protein</fullName>
    </submittedName>
</protein>
<evidence type="ECO:0000313" key="3">
    <source>
        <dbReference type="EMBL" id="KAF1941483.1"/>
    </source>
</evidence>
<dbReference type="SMART" id="SM00484">
    <property type="entry name" value="XPGI"/>
    <property type="match status" value="1"/>
</dbReference>
<dbReference type="SUPFAM" id="SSF47807">
    <property type="entry name" value="5' to 3' exonuclease, C-terminal subdomain"/>
    <property type="match status" value="1"/>
</dbReference>
<name>A0A6A5SMW0_9PLEO</name>
<keyword evidence="4" id="KW-1185">Reference proteome</keyword>
<organism evidence="3 4">
    <name type="scientific">Clathrospora elynae</name>
    <dbReference type="NCBI Taxonomy" id="706981"/>
    <lineage>
        <taxon>Eukaryota</taxon>
        <taxon>Fungi</taxon>
        <taxon>Dikarya</taxon>
        <taxon>Ascomycota</taxon>
        <taxon>Pezizomycotina</taxon>
        <taxon>Dothideomycetes</taxon>
        <taxon>Pleosporomycetidae</taxon>
        <taxon>Pleosporales</taxon>
        <taxon>Diademaceae</taxon>
        <taxon>Clathrospora</taxon>
    </lineage>
</organism>
<evidence type="ECO:0000259" key="2">
    <source>
        <dbReference type="SMART" id="SM00484"/>
    </source>
</evidence>
<dbReference type="PROSITE" id="PS50330">
    <property type="entry name" value="UIM"/>
    <property type="match status" value="1"/>
</dbReference>
<sequence>MGHTALWDMIKHHEEAVPIAQLAEDHHRRHGKPLRIAVDEADWRFNNLTMAQVYIIRDTSNEQASQGIEKAMFHRICRLLTLNMQLIFVFDSPGRPWKRGKREGGRVDYEERRILTEMLKGFGISYHEAPGEAEAECARLQVLGMVDAVWSQDSDCLMFGCTLWIYDDHIAKEKGNTDHSKENTRKNAKIARVVQARDMKEKHGLDREGLVLFAMLAGGDYDEKGLLQCGPSIALQAVKKGLGHSLCAARNQADCGRWSAELAQFLQTTSRGRSIAVPTAFPDYEILKKYHKPKVSSDELLLNSLRLRFDYARPIQELKLLEVTSSHFNIWGRQYMNWVGPVLLTQFLTAREQSLPRELVHQIKITKRRVKKTDDQTPARILERKLSFSPFGVTTLQRKDFEGDHLGYWDGTKEEPFDPEHRVECEMPEYWLQKLLPPDVLDPPPAPKRTPKRKRQEDDAEHGTEVSATAKRKRKAKTDNQSATRISSNARSRDTVRPALPSRVSDEENDLPILGGRYMNEPSRPHQRPEALPWDIPDEDDENLQLALRLSMQEHLASAPSSLKRNNHDVIFAMREAGREVHGLSVPSWSLDQTSSHAIPFANPRASIREVRAAPSYWPSGSARVNQKDVIGAEPVHTADWAFTPPPATVLKRQTPLLTKSGTGIIIYQESSILPSTQATLVDVRAARLRHFASSPAKTMENISKPLSPLAVTAIRPAASGFQIPAGADCIDLTDD</sequence>
<dbReference type="Pfam" id="PF02809">
    <property type="entry name" value="UIM"/>
    <property type="match status" value="1"/>
</dbReference>
<dbReference type="Pfam" id="PF00867">
    <property type="entry name" value="XPG_I"/>
    <property type="match status" value="1"/>
</dbReference>
<dbReference type="PANTHER" id="PTHR11081:SF62">
    <property type="entry name" value="XPG-I DOMAIN-CONTAINING PROTEIN"/>
    <property type="match status" value="1"/>
</dbReference>
<dbReference type="SUPFAM" id="SSF88723">
    <property type="entry name" value="PIN domain-like"/>
    <property type="match status" value="1"/>
</dbReference>
<evidence type="ECO:0000256" key="1">
    <source>
        <dbReference type="SAM" id="MobiDB-lite"/>
    </source>
</evidence>
<dbReference type="EMBL" id="ML976047">
    <property type="protein sequence ID" value="KAF1941483.1"/>
    <property type="molecule type" value="Genomic_DNA"/>
</dbReference>
<dbReference type="InterPro" id="IPR036279">
    <property type="entry name" value="5-3_exonuclease_C_sf"/>
</dbReference>
<dbReference type="CDD" id="cd09870">
    <property type="entry name" value="PIN_YEN1"/>
    <property type="match status" value="1"/>
</dbReference>
<proteinExistence type="predicted"/>
<feature type="region of interest" description="Disordered" evidence="1">
    <location>
        <begin position="436"/>
        <end position="537"/>
    </location>
</feature>
<accession>A0A6A5SMW0</accession>